<proteinExistence type="predicted"/>
<gene>
    <name evidence="1" type="ORF">A0J61_10905</name>
</gene>
<reference evidence="1 2" key="1">
    <citation type="submission" date="2016-03" db="EMBL/GenBank/DDBJ databases">
        <title>Choanephora cucurbitarum.</title>
        <authorList>
            <person name="Min B."/>
            <person name="Park H."/>
            <person name="Park J.-H."/>
            <person name="Shin H.-D."/>
            <person name="Choi I.-G."/>
        </authorList>
    </citation>
    <scope>NUCLEOTIDE SEQUENCE [LARGE SCALE GENOMIC DNA]</scope>
    <source>
        <strain evidence="1 2">KUS-F28377</strain>
    </source>
</reference>
<keyword evidence="2" id="KW-1185">Reference proteome</keyword>
<evidence type="ECO:0000313" key="2">
    <source>
        <dbReference type="Proteomes" id="UP000093000"/>
    </source>
</evidence>
<name>A0A1C7MX71_9FUNG</name>
<dbReference type="EMBL" id="LUGH01001503">
    <property type="protein sequence ID" value="OBZ81046.1"/>
    <property type="molecule type" value="Genomic_DNA"/>
</dbReference>
<organism evidence="1 2">
    <name type="scientific">Choanephora cucurbitarum</name>
    <dbReference type="NCBI Taxonomy" id="101091"/>
    <lineage>
        <taxon>Eukaryota</taxon>
        <taxon>Fungi</taxon>
        <taxon>Fungi incertae sedis</taxon>
        <taxon>Mucoromycota</taxon>
        <taxon>Mucoromycotina</taxon>
        <taxon>Mucoromycetes</taxon>
        <taxon>Mucorales</taxon>
        <taxon>Mucorineae</taxon>
        <taxon>Choanephoraceae</taxon>
        <taxon>Choanephoroideae</taxon>
        <taxon>Choanephora</taxon>
    </lineage>
</organism>
<comment type="caution">
    <text evidence="1">The sequence shown here is derived from an EMBL/GenBank/DDBJ whole genome shotgun (WGS) entry which is preliminary data.</text>
</comment>
<feature type="non-terminal residue" evidence="1">
    <location>
        <position position="89"/>
    </location>
</feature>
<sequence>MLHNVFSVFKALFRDNSIQIVLNGYLSPTMVLRQRRFKQGGPISCILYNFALEPLLRSLLQDDQYQGYSFVQEYGRQFALPCIKFLSYA</sequence>
<dbReference type="AlphaFoldDB" id="A0A1C7MX71"/>
<protein>
    <recommendedName>
        <fullName evidence="3">Reverse transcriptase domain-containing protein</fullName>
    </recommendedName>
</protein>
<evidence type="ECO:0008006" key="3">
    <source>
        <dbReference type="Google" id="ProtNLM"/>
    </source>
</evidence>
<evidence type="ECO:0000313" key="1">
    <source>
        <dbReference type="EMBL" id="OBZ81046.1"/>
    </source>
</evidence>
<dbReference type="OrthoDB" id="2272737at2759"/>
<accession>A0A1C7MX71</accession>
<dbReference type="Proteomes" id="UP000093000">
    <property type="component" value="Unassembled WGS sequence"/>
</dbReference>
<dbReference type="InParanoid" id="A0A1C7MX71"/>